<keyword evidence="1" id="KW-0472">Membrane</keyword>
<evidence type="ECO:0000313" key="2">
    <source>
        <dbReference type="EMBL" id="CAA6822970.1"/>
    </source>
</evidence>
<dbReference type="EMBL" id="CACVAR010000344">
    <property type="protein sequence ID" value="CAA6822970.1"/>
    <property type="molecule type" value="Genomic_DNA"/>
</dbReference>
<name>A0A6S6U196_9BACT</name>
<proteinExistence type="predicted"/>
<reference evidence="2" key="1">
    <citation type="submission" date="2020-01" db="EMBL/GenBank/DDBJ databases">
        <authorList>
            <person name="Meier V. D."/>
            <person name="Meier V D."/>
        </authorList>
    </citation>
    <scope>NUCLEOTIDE SEQUENCE</scope>
    <source>
        <strain evidence="2">HLG_WM_MAG_03</strain>
    </source>
</reference>
<evidence type="ECO:0000256" key="1">
    <source>
        <dbReference type="SAM" id="Phobius"/>
    </source>
</evidence>
<keyword evidence="1" id="KW-1133">Transmembrane helix</keyword>
<protein>
    <submittedName>
        <fullName evidence="2">Uncharacterized protein</fullName>
    </submittedName>
</protein>
<gene>
    <name evidence="2" type="ORF">HELGO_WM23084</name>
</gene>
<accession>A0A6S6U196</accession>
<organism evidence="2">
    <name type="scientific">uncultured Sulfurovum sp</name>
    <dbReference type="NCBI Taxonomy" id="269237"/>
    <lineage>
        <taxon>Bacteria</taxon>
        <taxon>Pseudomonadati</taxon>
        <taxon>Campylobacterota</taxon>
        <taxon>Epsilonproteobacteria</taxon>
        <taxon>Campylobacterales</taxon>
        <taxon>Sulfurovaceae</taxon>
        <taxon>Sulfurovum</taxon>
        <taxon>environmental samples</taxon>
    </lineage>
</organism>
<feature type="transmembrane region" description="Helical" evidence="1">
    <location>
        <begin position="9"/>
        <end position="27"/>
    </location>
</feature>
<keyword evidence="1" id="KW-0812">Transmembrane</keyword>
<dbReference type="AlphaFoldDB" id="A0A6S6U196"/>
<sequence length="31" mass="3663">MKLPDDDTLYKIFMFVMFGSVILGLLFDTEY</sequence>